<dbReference type="BioCyc" id="RPAL652103:RPDX1_RS24925-MONOMER"/>
<dbReference type="InterPro" id="IPR027417">
    <property type="entry name" value="P-loop_NTPase"/>
</dbReference>
<keyword evidence="2" id="KW-0479">Metal-binding</keyword>
<evidence type="ECO:0000256" key="3">
    <source>
        <dbReference type="ARBA" id="ARBA00022801"/>
    </source>
</evidence>
<dbReference type="PROSITE" id="PS51747">
    <property type="entry name" value="CYT_DCMP_DEAMINASES_2"/>
    <property type="match status" value="1"/>
</dbReference>
<dbReference type="NCBIfam" id="NF041025">
    <property type="entry name" value="antiphage_deaminase"/>
    <property type="match status" value="1"/>
</dbReference>
<sequence>MSCSRSQDASIAPVDGRYYPELVLSICAAVGTDTAIVSDALASELLSVGYTPVPIRLSALMAQIPGLEFLLDLKAEDERIQESMKAGNEIRAIIGSADAVARLALSEIHRIRAGLNDSNDPSVPAERHCFIVSSLKREEELEMLRKLFGQRALLVSIYEPKEHRIENLCRKIASSKNSSDPDAHREIAERLIDTDQKERSDELGQRLEDVFQRADVFLKAGVSFREDARRFVQLLFQAPYITPTVDELLMFQARATAQRSADLSRQVGAVIATRTGEILATGCNEVPRAGGGVIWDDVAGTERDYRDYKLGQDAAAGTRKEIVAELLEALADAGWLTAEKKAKKAEERAQDALYVEPKPLAGTTVASLLEFGRIVHAEMAAVCDAAMRGISVRDSTLYCTTFPCHMCARHIIAAGIKRVVYIEPYPKSRAKKLYKRAIQVDHDRLADEDAVRFDAFVGIAPTRFIDLFDMTRRKDAQGYALRPTAPKDGPKGVTYGSLVAEMESSYLAPIARADWSKLSCRHSDVSDETNG</sequence>
<dbReference type="HOGENOM" id="CLU_029260_0_0_5"/>
<dbReference type="GO" id="GO:0005737">
    <property type="term" value="C:cytoplasm"/>
    <property type="evidence" value="ECO:0007669"/>
    <property type="project" value="TreeGrafter"/>
</dbReference>
<dbReference type="InterPro" id="IPR015517">
    <property type="entry name" value="dCMP_deaminase-rel"/>
</dbReference>
<keyword evidence="4" id="KW-0862">Zinc</keyword>
<evidence type="ECO:0000259" key="5">
    <source>
        <dbReference type="PROSITE" id="PS51747"/>
    </source>
</evidence>
<dbReference type="PANTHER" id="PTHR11086:SF18">
    <property type="entry name" value="DEOXYCYTIDYLATE DEAMINASE"/>
    <property type="match status" value="1"/>
</dbReference>
<dbReference type="Gene3D" id="3.40.140.10">
    <property type="entry name" value="Cytidine Deaminase, domain 2"/>
    <property type="match status" value="1"/>
</dbReference>
<keyword evidence="3" id="KW-0378">Hydrolase</keyword>
<accession>E6VHQ2</accession>
<comment type="similarity">
    <text evidence="1">Belongs to the cytidine and deoxycytidylate deaminase family.</text>
</comment>
<evidence type="ECO:0000256" key="4">
    <source>
        <dbReference type="ARBA" id="ARBA00022833"/>
    </source>
</evidence>
<organism evidence="6 7">
    <name type="scientific">Rhodopseudomonas palustris (strain DX-1)</name>
    <dbReference type="NCBI Taxonomy" id="652103"/>
    <lineage>
        <taxon>Bacteria</taxon>
        <taxon>Pseudomonadati</taxon>
        <taxon>Pseudomonadota</taxon>
        <taxon>Alphaproteobacteria</taxon>
        <taxon>Hyphomicrobiales</taxon>
        <taxon>Nitrobacteraceae</taxon>
        <taxon>Rhodopseudomonas</taxon>
    </lineage>
</organism>
<reference evidence="6" key="1">
    <citation type="submission" date="2010-12" db="EMBL/GenBank/DDBJ databases">
        <title>Complete sequence of Rhodopseudomonas palustris DX-1.</title>
        <authorList>
            <consortium name="US DOE Joint Genome Institute"/>
            <person name="Lucas S."/>
            <person name="Copeland A."/>
            <person name="Lapidus A."/>
            <person name="Cheng J.-F."/>
            <person name="Goodwin L."/>
            <person name="Pitluck S."/>
            <person name="Misra M."/>
            <person name="Chertkov O."/>
            <person name="Detter J.C."/>
            <person name="Han C."/>
            <person name="Tapia R."/>
            <person name="Land M."/>
            <person name="Hauser L."/>
            <person name="Kyrpides N."/>
            <person name="Ivanova N."/>
            <person name="Ovchinnikova G."/>
            <person name="Logan B."/>
            <person name="Oda Y."/>
            <person name="Harwood C."/>
            <person name="Woyke T."/>
        </authorList>
    </citation>
    <scope>NUCLEOTIDE SEQUENCE [LARGE SCALE GENOMIC DNA]</scope>
    <source>
        <strain evidence="6">DX-1</strain>
    </source>
</reference>
<dbReference type="GO" id="GO:0008270">
    <property type="term" value="F:zinc ion binding"/>
    <property type="evidence" value="ECO:0007669"/>
    <property type="project" value="InterPro"/>
</dbReference>
<dbReference type="InterPro" id="IPR002125">
    <property type="entry name" value="CMP_dCMP_dom"/>
</dbReference>
<dbReference type="InterPro" id="IPR016192">
    <property type="entry name" value="APOBEC/CMP_deaminase_Zn-bd"/>
</dbReference>
<dbReference type="AlphaFoldDB" id="E6VHQ2"/>
<proteinExistence type="inferred from homology"/>
<evidence type="ECO:0000256" key="1">
    <source>
        <dbReference type="ARBA" id="ARBA00006576"/>
    </source>
</evidence>
<evidence type="ECO:0000313" key="7">
    <source>
        <dbReference type="Proteomes" id="UP000001402"/>
    </source>
</evidence>
<dbReference type="Gene3D" id="3.40.50.300">
    <property type="entry name" value="P-loop containing nucleotide triphosphate hydrolases"/>
    <property type="match status" value="1"/>
</dbReference>
<dbReference type="InterPro" id="IPR016193">
    <property type="entry name" value="Cytidine_deaminase-like"/>
</dbReference>
<dbReference type="SUPFAM" id="SSF53927">
    <property type="entry name" value="Cytidine deaminase-like"/>
    <property type="match status" value="1"/>
</dbReference>
<dbReference type="eggNOG" id="COG2131">
    <property type="taxonomic scope" value="Bacteria"/>
</dbReference>
<dbReference type="OrthoDB" id="9788517at2"/>
<name>E6VHQ2_RHOPX</name>
<dbReference type="PANTHER" id="PTHR11086">
    <property type="entry name" value="DEOXYCYTIDYLATE DEAMINASE-RELATED"/>
    <property type="match status" value="1"/>
</dbReference>
<feature type="domain" description="CMP/dCMP-type deaminase" evidence="5">
    <location>
        <begin position="244"/>
        <end position="441"/>
    </location>
</feature>
<dbReference type="KEGG" id="rpx:Rpdx1_2660"/>
<protein>
    <submittedName>
        <fullName evidence="6">CMP/dCMP deaminase zinc-binding protein</fullName>
    </submittedName>
</protein>
<dbReference type="Proteomes" id="UP000001402">
    <property type="component" value="Chromosome"/>
</dbReference>
<evidence type="ECO:0000256" key="2">
    <source>
        <dbReference type="ARBA" id="ARBA00022723"/>
    </source>
</evidence>
<dbReference type="PROSITE" id="PS00903">
    <property type="entry name" value="CYT_DCMP_DEAMINASES_1"/>
    <property type="match status" value="1"/>
</dbReference>
<dbReference type="STRING" id="652103.Rpdx1_2660"/>
<dbReference type="Pfam" id="PF00383">
    <property type="entry name" value="dCMP_cyt_deam_1"/>
    <property type="match status" value="1"/>
</dbReference>
<dbReference type="GO" id="GO:0004132">
    <property type="term" value="F:dCMP deaminase activity"/>
    <property type="evidence" value="ECO:0007669"/>
    <property type="project" value="TreeGrafter"/>
</dbReference>
<gene>
    <name evidence="6" type="ordered locus">Rpdx1_2660</name>
</gene>
<dbReference type="EMBL" id="CP002418">
    <property type="protein sequence ID" value="ADU44246.1"/>
    <property type="molecule type" value="Genomic_DNA"/>
</dbReference>
<evidence type="ECO:0000313" key="6">
    <source>
        <dbReference type="EMBL" id="ADU44246.1"/>
    </source>
</evidence>